<dbReference type="WBParaSite" id="MBELARI_LOCUS9993">
    <property type="protein sequence ID" value="MBELARI_LOCUS9993"/>
    <property type="gene ID" value="MBELARI_LOCUS9993"/>
</dbReference>
<organism evidence="2 3">
    <name type="scientific">Mesorhabditis belari</name>
    <dbReference type="NCBI Taxonomy" id="2138241"/>
    <lineage>
        <taxon>Eukaryota</taxon>
        <taxon>Metazoa</taxon>
        <taxon>Ecdysozoa</taxon>
        <taxon>Nematoda</taxon>
        <taxon>Chromadorea</taxon>
        <taxon>Rhabditida</taxon>
        <taxon>Rhabditina</taxon>
        <taxon>Rhabditomorpha</taxon>
        <taxon>Rhabditoidea</taxon>
        <taxon>Rhabditidae</taxon>
        <taxon>Mesorhabditinae</taxon>
        <taxon>Mesorhabditis</taxon>
    </lineage>
</organism>
<evidence type="ECO:0000313" key="3">
    <source>
        <dbReference type="WBParaSite" id="MBELARI_LOCUS9993"/>
    </source>
</evidence>
<sequence>MLRFIIIYINFTLTVIYGKQYPLCLDDCLCDREDAVIRCDHGTRTKVTIPEYPIYGYKFIAITCNDVRQLPDEAILKAAFPDLQGVDVQGNRDFDCDSLSYKEIPVLSDCGSETVTDCKVNEECDWKCSTLSKLKELWAHFTELLSRKYHEYGGEQLGETIKQKYYEIGGDQMVEKVGGWFSDAFAKLKNLTNDE</sequence>
<proteinExistence type="predicted"/>
<feature type="chain" id="PRO_5042118055" evidence="1">
    <location>
        <begin position="19"/>
        <end position="195"/>
    </location>
</feature>
<evidence type="ECO:0000313" key="2">
    <source>
        <dbReference type="Proteomes" id="UP000887575"/>
    </source>
</evidence>
<feature type="signal peptide" evidence="1">
    <location>
        <begin position="1"/>
        <end position="18"/>
    </location>
</feature>
<dbReference type="Proteomes" id="UP000887575">
    <property type="component" value="Unassembled WGS sequence"/>
</dbReference>
<dbReference type="AlphaFoldDB" id="A0AAF3FRW8"/>
<evidence type="ECO:0000256" key="1">
    <source>
        <dbReference type="SAM" id="SignalP"/>
    </source>
</evidence>
<reference evidence="3" key="1">
    <citation type="submission" date="2024-02" db="UniProtKB">
        <authorList>
            <consortium name="WormBaseParasite"/>
        </authorList>
    </citation>
    <scope>IDENTIFICATION</scope>
</reference>
<accession>A0AAF3FRW8</accession>
<protein>
    <submittedName>
        <fullName evidence="3">Uncharacterized protein</fullName>
    </submittedName>
</protein>
<keyword evidence="2" id="KW-1185">Reference proteome</keyword>
<keyword evidence="1" id="KW-0732">Signal</keyword>
<name>A0AAF3FRW8_9BILA</name>